<gene>
    <name evidence="1" type="ORF">ACFOOI_12135</name>
</gene>
<comment type="caution">
    <text evidence="1">The sequence shown here is derived from an EMBL/GenBank/DDBJ whole genome shotgun (WGS) entry which is preliminary data.</text>
</comment>
<proteinExistence type="predicted"/>
<protein>
    <recommendedName>
        <fullName evidence="3">Cupin</fullName>
    </recommendedName>
</protein>
<dbReference type="Proteomes" id="UP001595616">
    <property type="component" value="Unassembled WGS sequence"/>
</dbReference>
<name>A0ABV7YYL5_9BACT</name>
<sequence>MFEIPCLLADQRGVSFFSTAEYPKNKRGGMLLSEQIAVINFRFRESEAGYTTDWHLAGDPTLIIIQKGTLRIWLQNGSFKDFGAGSQFIAADNLSEGVIFDPTKHGHKAEVIGSETLFAIHIKLVNFYLPS</sequence>
<keyword evidence="2" id="KW-1185">Reference proteome</keyword>
<evidence type="ECO:0008006" key="3">
    <source>
        <dbReference type="Google" id="ProtNLM"/>
    </source>
</evidence>
<dbReference type="RefSeq" id="WP_379838246.1">
    <property type="nucleotide sequence ID" value="NZ_JBHRYQ010000001.1"/>
</dbReference>
<evidence type="ECO:0000313" key="1">
    <source>
        <dbReference type="EMBL" id="MFC3811405.1"/>
    </source>
</evidence>
<dbReference type="EMBL" id="JBHRYQ010000001">
    <property type="protein sequence ID" value="MFC3811405.1"/>
    <property type="molecule type" value="Genomic_DNA"/>
</dbReference>
<organism evidence="1 2">
    <name type="scientific">Lacihabitans lacunae</name>
    <dbReference type="NCBI Taxonomy" id="1028214"/>
    <lineage>
        <taxon>Bacteria</taxon>
        <taxon>Pseudomonadati</taxon>
        <taxon>Bacteroidota</taxon>
        <taxon>Cytophagia</taxon>
        <taxon>Cytophagales</taxon>
        <taxon>Leadbetterellaceae</taxon>
        <taxon>Lacihabitans</taxon>
    </lineage>
</organism>
<evidence type="ECO:0000313" key="2">
    <source>
        <dbReference type="Proteomes" id="UP001595616"/>
    </source>
</evidence>
<accession>A0ABV7YYL5</accession>
<reference evidence="2" key="1">
    <citation type="journal article" date="2019" name="Int. J. Syst. Evol. Microbiol.">
        <title>The Global Catalogue of Microorganisms (GCM) 10K type strain sequencing project: providing services to taxonomists for standard genome sequencing and annotation.</title>
        <authorList>
            <consortium name="The Broad Institute Genomics Platform"/>
            <consortium name="The Broad Institute Genome Sequencing Center for Infectious Disease"/>
            <person name="Wu L."/>
            <person name="Ma J."/>
        </authorList>
    </citation>
    <scope>NUCLEOTIDE SEQUENCE [LARGE SCALE GENOMIC DNA]</scope>
    <source>
        <strain evidence="2">CECT 7956</strain>
    </source>
</reference>